<protein>
    <recommendedName>
        <fullName evidence="2">GIR1-like zinc ribbon domain-containing protein</fullName>
    </recommendedName>
</protein>
<dbReference type="InterPro" id="IPR056440">
    <property type="entry name" value="Zn-ribbon_GIR1"/>
</dbReference>
<reference evidence="3" key="1">
    <citation type="submission" date="2023-02" db="EMBL/GenBank/DDBJ databases">
        <title>Genome of toxic invasive species Heracleum sosnowskyi carries increased number of genes despite the absence of recent whole-genome duplications.</title>
        <authorList>
            <person name="Schelkunov M."/>
            <person name="Shtratnikova V."/>
            <person name="Makarenko M."/>
            <person name="Klepikova A."/>
            <person name="Omelchenko D."/>
            <person name="Novikova G."/>
            <person name="Obukhova E."/>
            <person name="Bogdanov V."/>
            <person name="Penin A."/>
            <person name="Logacheva M."/>
        </authorList>
    </citation>
    <scope>NUCLEOTIDE SEQUENCE</scope>
    <source>
        <strain evidence="3">Hsosn_3</strain>
        <tissue evidence="3">Leaf</tissue>
    </source>
</reference>
<gene>
    <name evidence="3" type="ORF">POM88_043988</name>
</gene>
<sequence length="128" mass="14503">MAIWRKNNLRNTNEEEEAKTRTLELSKEQEGKRKAIPDLNIPYNDAEIVLPTKRSGCMVRSYDKTPAAVTTIHKYTTLISSKLIIMGCVACHVYVMVREDHQICPKCAQGEYLIDVVAPVNANKKRAI</sequence>
<feature type="compositionally biased region" description="Basic and acidic residues" evidence="1">
    <location>
        <begin position="18"/>
        <end position="29"/>
    </location>
</feature>
<proteinExistence type="predicted"/>
<dbReference type="EMBL" id="JAUIZM010000010">
    <property type="protein sequence ID" value="KAK1359514.1"/>
    <property type="molecule type" value="Genomic_DNA"/>
</dbReference>
<reference evidence="3" key="2">
    <citation type="submission" date="2023-05" db="EMBL/GenBank/DDBJ databases">
        <authorList>
            <person name="Schelkunov M.I."/>
        </authorList>
    </citation>
    <scope>NUCLEOTIDE SEQUENCE</scope>
    <source>
        <strain evidence="3">Hsosn_3</strain>
        <tissue evidence="3">Leaf</tissue>
    </source>
</reference>
<dbReference type="AlphaFoldDB" id="A0AAD8H323"/>
<name>A0AAD8H323_9APIA</name>
<comment type="caution">
    <text evidence="3">The sequence shown here is derived from an EMBL/GenBank/DDBJ whole genome shotgun (WGS) entry which is preliminary data.</text>
</comment>
<keyword evidence="4" id="KW-1185">Reference proteome</keyword>
<organism evidence="3 4">
    <name type="scientific">Heracleum sosnowskyi</name>
    <dbReference type="NCBI Taxonomy" id="360622"/>
    <lineage>
        <taxon>Eukaryota</taxon>
        <taxon>Viridiplantae</taxon>
        <taxon>Streptophyta</taxon>
        <taxon>Embryophyta</taxon>
        <taxon>Tracheophyta</taxon>
        <taxon>Spermatophyta</taxon>
        <taxon>Magnoliopsida</taxon>
        <taxon>eudicotyledons</taxon>
        <taxon>Gunneridae</taxon>
        <taxon>Pentapetalae</taxon>
        <taxon>asterids</taxon>
        <taxon>campanulids</taxon>
        <taxon>Apiales</taxon>
        <taxon>Apiaceae</taxon>
        <taxon>Apioideae</taxon>
        <taxon>apioid superclade</taxon>
        <taxon>Tordylieae</taxon>
        <taxon>Tordyliinae</taxon>
        <taxon>Heracleum</taxon>
    </lineage>
</organism>
<feature type="domain" description="GIR1-like zinc ribbon" evidence="2">
    <location>
        <begin position="83"/>
        <end position="108"/>
    </location>
</feature>
<evidence type="ECO:0000313" key="4">
    <source>
        <dbReference type="Proteomes" id="UP001237642"/>
    </source>
</evidence>
<dbReference type="Pfam" id="PF24747">
    <property type="entry name" value="Zn-ribbon_GIR1"/>
    <property type="match status" value="1"/>
</dbReference>
<feature type="region of interest" description="Disordered" evidence="1">
    <location>
        <begin position="1"/>
        <end position="29"/>
    </location>
</feature>
<evidence type="ECO:0000313" key="3">
    <source>
        <dbReference type="EMBL" id="KAK1359514.1"/>
    </source>
</evidence>
<evidence type="ECO:0000256" key="1">
    <source>
        <dbReference type="SAM" id="MobiDB-lite"/>
    </source>
</evidence>
<dbReference type="Proteomes" id="UP001237642">
    <property type="component" value="Unassembled WGS sequence"/>
</dbReference>
<evidence type="ECO:0000259" key="2">
    <source>
        <dbReference type="Pfam" id="PF24747"/>
    </source>
</evidence>
<accession>A0AAD8H323</accession>